<gene>
    <name evidence="11" type="ORF">ALAG00032_LOCUS10291</name>
</gene>
<evidence type="ECO:0000256" key="8">
    <source>
        <dbReference type="ARBA" id="ARBA00023136"/>
    </source>
</evidence>
<evidence type="ECO:0000313" key="11">
    <source>
        <dbReference type="EMBL" id="CAE0369528.1"/>
    </source>
</evidence>
<dbReference type="Gene3D" id="2.40.128.330">
    <property type="match status" value="1"/>
</dbReference>
<evidence type="ECO:0000256" key="6">
    <source>
        <dbReference type="ARBA" id="ARBA00022989"/>
    </source>
</evidence>
<comment type="similarity">
    <text evidence="9">Belongs to the CorA metal ion transporter (MIT) (TC 1.A.35) family.</text>
</comment>
<evidence type="ECO:0000256" key="1">
    <source>
        <dbReference type="ARBA" id="ARBA00004141"/>
    </source>
</evidence>
<keyword evidence="2 9" id="KW-0813">Transport</keyword>
<feature type="region of interest" description="Disordered" evidence="10">
    <location>
        <begin position="93"/>
        <end position="119"/>
    </location>
</feature>
<keyword evidence="7 9" id="KW-0406">Ion transport</keyword>
<dbReference type="PANTHER" id="PTHR13890">
    <property type="entry name" value="RNA SPLICING PROTEIN MRS2, MITOCHONDRIAL"/>
    <property type="match status" value="1"/>
</dbReference>
<dbReference type="PANTHER" id="PTHR13890:SF0">
    <property type="entry name" value="MAGNESIUM TRANSPORTER MRS2 HOMOLOG, MITOCHONDRIAL"/>
    <property type="match status" value="1"/>
</dbReference>
<dbReference type="AlphaFoldDB" id="A0A7S3NMB9"/>
<dbReference type="GO" id="GO:0015095">
    <property type="term" value="F:magnesium ion transmembrane transporter activity"/>
    <property type="evidence" value="ECO:0007669"/>
    <property type="project" value="TreeGrafter"/>
</dbReference>
<feature type="compositionally biased region" description="Polar residues" evidence="10">
    <location>
        <begin position="93"/>
        <end position="102"/>
    </location>
</feature>
<organism evidence="11">
    <name type="scientific">Aureoumbra lagunensis</name>
    <dbReference type="NCBI Taxonomy" id="44058"/>
    <lineage>
        <taxon>Eukaryota</taxon>
        <taxon>Sar</taxon>
        <taxon>Stramenopiles</taxon>
        <taxon>Ochrophyta</taxon>
        <taxon>Pelagophyceae</taxon>
        <taxon>Pelagomonadales</taxon>
        <taxon>Aureoumbra</taxon>
    </lineage>
</organism>
<protein>
    <recommendedName>
        <fullName evidence="9">Magnesium transporter</fullName>
    </recommendedName>
</protein>
<dbReference type="GO" id="GO:0005743">
    <property type="term" value="C:mitochondrial inner membrane"/>
    <property type="evidence" value="ECO:0007669"/>
    <property type="project" value="UniProtKB-SubCell"/>
</dbReference>
<proteinExistence type="inferred from homology"/>
<keyword evidence="3 9" id="KW-0812">Transmembrane</keyword>
<keyword evidence="4 9" id="KW-0460">Magnesium</keyword>
<feature type="transmembrane region" description="Helical" evidence="9">
    <location>
        <begin position="481"/>
        <end position="504"/>
    </location>
</feature>
<evidence type="ECO:0000256" key="5">
    <source>
        <dbReference type="ARBA" id="ARBA00022946"/>
    </source>
</evidence>
<keyword evidence="8 9" id="KW-0472">Membrane</keyword>
<evidence type="ECO:0000256" key="4">
    <source>
        <dbReference type="ARBA" id="ARBA00022842"/>
    </source>
</evidence>
<evidence type="ECO:0000256" key="3">
    <source>
        <dbReference type="ARBA" id="ARBA00022692"/>
    </source>
</evidence>
<feature type="transmembrane region" description="Helical" evidence="9">
    <location>
        <begin position="452"/>
        <end position="474"/>
    </location>
</feature>
<feature type="compositionally biased region" description="Basic and acidic residues" evidence="10">
    <location>
        <begin position="26"/>
        <end position="41"/>
    </location>
</feature>
<dbReference type="InterPro" id="IPR039204">
    <property type="entry name" value="MRS2-like"/>
</dbReference>
<name>A0A7S3NMB9_9STRA</name>
<dbReference type="EMBL" id="HBIJ01015410">
    <property type="protein sequence ID" value="CAE0369528.1"/>
    <property type="molecule type" value="Transcribed_RNA"/>
</dbReference>
<accession>A0A7S3NMB9</accession>
<feature type="region of interest" description="Disordered" evidence="10">
    <location>
        <begin position="24"/>
        <end position="46"/>
    </location>
</feature>
<dbReference type="Gene3D" id="1.20.58.340">
    <property type="entry name" value="Magnesium transport protein CorA, transmembrane region"/>
    <property type="match status" value="1"/>
</dbReference>
<evidence type="ECO:0000256" key="7">
    <source>
        <dbReference type="ARBA" id="ARBA00023065"/>
    </source>
</evidence>
<dbReference type="CDD" id="cd12823">
    <property type="entry name" value="Mrs2_Mfm1p-like"/>
    <property type="match status" value="1"/>
</dbReference>
<dbReference type="Pfam" id="PF22099">
    <property type="entry name" value="MRS2-like"/>
    <property type="match status" value="1"/>
</dbReference>
<sequence length="512" mass="58010">MDRKLAFSEPVVSLRGWEKSFPSHAEMSEHGELSPNTEKRRTNWRRPSGKLEVVEIRNDGTTRNMVMRMRDLMRHINSVTSEDEYIADSTAQQLASRSNTPPANGESDTDFLSQAGDDRPRHRALHARDLRSIDPQMTQKAGHPAIVVRRHVIIANFDPLRVVIVYDRMLVLIPVRQRTEKIVDELLSQLKVATASIIHVDSSDSIATNVALESSIRQRDTQDYSEVVIFDEEQPSRGENHFFSSAEDGVETDIDDDTFHEVDDEIKFPPREEENIKKDLPPKTRTENEEPMQPFELRALEAVLAVATRRLSTDCEALRPRAAQATEMLRSAGMSIEKLERLRKLKNEVSYHEARARDTAEALAEVLDEDEDMCMMRLSKLRTHPFLFNPPLSPALLTQHEDVELLLENYLQYTTATQTDLELLRLGIDNAESSFAMNLDIARNRLISVDTIFTLLSTIAGFGGVTAGIFGMNLQRDQTSFLLVTSLTVIACIFIALAIIGLLFKFNLLLLR</sequence>
<keyword evidence="6 9" id="KW-1133">Transmembrane helix</keyword>
<evidence type="ECO:0000256" key="9">
    <source>
        <dbReference type="RuleBase" id="RU366042"/>
    </source>
</evidence>
<evidence type="ECO:0000256" key="10">
    <source>
        <dbReference type="SAM" id="MobiDB-lite"/>
    </source>
</evidence>
<evidence type="ECO:0000256" key="2">
    <source>
        <dbReference type="ARBA" id="ARBA00022448"/>
    </source>
</evidence>
<reference evidence="11" key="1">
    <citation type="submission" date="2021-01" db="EMBL/GenBank/DDBJ databases">
        <authorList>
            <person name="Corre E."/>
            <person name="Pelletier E."/>
            <person name="Niang G."/>
            <person name="Scheremetjew M."/>
            <person name="Finn R."/>
            <person name="Kale V."/>
            <person name="Holt S."/>
            <person name="Cochrane G."/>
            <person name="Meng A."/>
            <person name="Brown T."/>
            <person name="Cohen L."/>
        </authorList>
    </citation>
    <scope>NUCLEOTIDE SEQUENCE</scope>
    <source>
        <strain evidence="11">CCMP1510</strain>
    </source>
</reference>
<comment type="subcellular location">
    <subcellularLocation>
        <location evidence="1">Membrane</location>
        <topology evidence="1">Multi-pass membrane protein</topology>
    </subcellularLocation>
    <subcellularLocation>
        <location evidence="9">Mitochondrion inner membrane</location>
        <topology evidence="9">Multi-pass membrane protein</topology>
    </subcellularLocation>
</comment>
<keyword evidence="5" id="KW-0809">Transit peptide</keyword>
<keyword evidence="9" id="KW-0999">Mitochondrion inner membrane</keyword>
<keyword evidence="9" id="KW-0496">Mitochondrion</keyword>